<evidence type="ECO:0000313" key="1">
    <source>
        <dbReference type="EMBL" id="KGD69552.1"/>
    </source>
</evidence>
<name>A0A095SYC2_9FLAO</name>
<dbReference type="Proteomes" id="UP000029554">
    <property type="component" value="Unassembled WGS sequence"/>
</dbReference>
<dbReference type="eggNOG" id="ENOG502ZYJA">
    <property type="taxonomic scope" value="Bacteria"/>
</dbReference>
<sequence length="122" mass="14040">MRISLLMLLLATQLLFSQQEPQVSTYKYGYNGMELIIKHKSETVIVSTYNSKKVIKDEVAQKVYDYFKNNTIKTGDTINITANDACVTGKCFITKKGKLTSINFYYETIKWKNGLTEVYKKT</sequence>
<dbReference type="OrthoDB" id="1361650at2"/>
<proteinExistence type="predicted"/>
<comment type="caution">
    <text evidence="1">The sequence shown here is derived from an EMBL/GenBank/DDBJ whole genome shotgun (WGS) entry which is preliminary data.</text>
</comment>
<dbReference type="AlphaFoldDB" id="A0A095SYC2"/>
<dbReference type="RefSeq" id="WP_035123859.1">
    <property type="nucleotide sequence ID" value="NZ_JRHH01000001.1"/>
</dbReference>
<organism evidence="1 2">
    <name type="scientific">Flavobacterium aquatile LMG 4008 = ATCC 11947</name>
    <dbReference type="NCBI Taxonomy" id="1453498"/>
    <lineage>
        <taxon>Bacteria</taxon>
        <taxon>Pseudomonadati</taxon>
        <taxon>Bacteroidota</taxon>
        <taxon>Flavobacteriia</taxon>
        <taxon>Flavobacteriales</taxon>
        <taxon>Flavobacteriaceae</taxon>
        <taxon>Flavobacterium</taxon>
    </lineage>
</organism>
<keyword evidence="2" id="KW-1185">Reference proteome</keyword>
<accession>A0A095SYC2</accession>
<reference evidence="1 2" key="1">
    <citation type="submission" date="2014-09" db="EMBL/GenBank/DDBJ databases">
        <title>Whole Genome Shotgun of Flavobacterium aquatile LMG 4008.</title>
        <authorList>
            <person name="Gale A.N."/>
            <person name="Pipes S.E."/>
            <person name="Newman J.D."/>
        </authorList>
    </citation>
    <scope>NUCLEOTIDE SEQUENCE [LARGE SCALE GENOMIC DNA]</scope>
    <source>
        <strain evidence="1 2">LMG 4008</strain>
    </source>
</reference>
<gene>
    <name evidence="1" type="ORF">LG45_01960</name>
</gene>
<protein>
    <submittedName>
        <fullName evidence="1">Uncharacterized protein</fullName>
    </submittedName>
</protein>
<evidence type="ECO:0000313" key="2">
    <source>
        <dbReference type="Proteomes" id="UP000029554"/>
    </source>
</evidence>
<dbReference type="EMBL" id="JRHH01000001">
    <property type="protein sequence ID" value="KGD69552.1"/>
    <property type="molecule type" value="Genomic_DNA"/>
</dbReference>